<dbReference type="PROSITE" id="PS51708">
    <property type="entry name" value="CHAD"/>
    <property type="match status" value="1"/>
</dbReference>
<sequence>MWAERVRAGDDAHDVHQLRVVLRRLRSTLRWLRGRAARRALSGFDAELRWTMQIAAPVRDADVALPLLRAVDAAPAAIEALRRERDVHLARLRSHLRGARFARLLLALARWAELDAVAGDLRELARDAVRTEQRAWRAAQRRAAPVLARGAAAGADEVRALHVLRIRCKRLRLACERFGGVLPKPRRHAALARRCEKLQGVLGNWHDVERLRAQAGGALDAAGDTALRARAADALRAAHALLGD</sequence>
<comment type="caution">
    <text evidence="2">The sequence shown here is derived from an EMBL/GenBank/DDBJ whole genome shotgun (WGS) entry which is preliminary data.</text>
</comment>
<reference evidence="2" key="1">
    <citation type="submission" date="2016-10" db="EMBL/GenBank/DDBJ databases">
        <title>Sequence of Gallionella enrichment culture.</title>
        <authorList>
            <person name="Poehlein A."/>
            <person name="Muehling M."/>
            <person name="Daniel R."/>
        </authorList>
    </citation>
    <scope>NUCLEOTIDE SEQUENCE</scope>
</reference>
<dbReference type="InterPro" id="IPR038186">
    <property type="entry name" value="CHAD_dom_sf"/>
</dbReference>
<dbReference type="Gene3D" id="1.40.20.10">
    <property type="entry name" value="CHAD domain"/>
    <property type="match status" value="1"/>
</dbReference>
<dbReference type="AlphaFoldDB" id="A0A1J5PK05"/>
<accession>A0A1J5PK05</accession>
<dbReference type="Pfam" id="PF05235">
    <property type="entry name" value="CHAD"/>
    <property type="match status" value="1"/>
</dbReference>
<feature type="domain" description="CHAD" evidence="1">
    <location>
        <begin position="1"/>
        <end position="244"/>
    </location>
</feature>
<dbReference type="SMART" id="SM00880">
    <property type="entry name" value="CHAD"/>
    <property type="match status" value="1"/>
</dbReference>
<name>A0A1J5PK05_9ZZZZ</name>
<dbReference type="EMBL" id="MLJW01008630">
    <property type="protein sequence ID" value="OIQ63861.1"/>
    <property type="molecule type" value="Genomic_DNA"/>
</dbReference>
<evidence type="ECO:0000259" key="1">
    <source>
        <dbReference type="PROSITE" id="PS51708"/>
    </source>
</evidence>
<proteinExistence type="predicted"/>
<dbReference type="InterPro" id="IPR007899">
    <property type="entry name" value="CHAD_dom"/>
</dbReference>
<gene>
    <name evidence="2" type="ORF">GALL_545950</name>
</gene>
<organism evidence="2">
    <name type="scientific">mine drainage metagenome</name>
    <dbReference type="NCBI Taxonomy" id="410659"/>
    <lineage>
        <taxon>unclassified sequences</taxon>
        <taxon>metagenomes</taxon>
        <taxon>ecological metagenomes</taxon>
    </lineage>
</organism>
<dbReference type="PANTHER" id="PTHR39339">
    <property type="entry name" value="SLR1444 PROTEIN"/>
    <property type="match status" value="1"/>
</dbReference>
<dbReference type="PANTHER" id="PTHR39339:SF1">
    <property type="entry name" value="CHAD DOMAIN-CONTAINING PROTEIN"/>
    <property type="match status" value="1"/>
</dbReference>
<protein>
    <submittedName>
        <fullName evidence="2">CHAD domain protein</fullName>
    </submittedName>
</protein>
<evidence type="ECO:0000313" key="2">
    <source>
        <dbReference type="EMBL" id="OIQ63861.1"/>
    </source>
</evidence>